<organism evidence="1 2">
    <name type="scientific">Streptomyces silvisoli</name>
    <dbReference type="NCBI Taxonomy" id="3034235"/>
    <lineage>
        <taxon>Bacteria</taxon>
        <taxon>Bacillati</taxon>
        <taxon>Actinomycetota</taxon>
        <taxon>Actinomycetes</taxon>
        <taxon>Kitasatosporales</taxon>
        <taxon>Streptomycetaceae</taxon>
        <taxon>Streptomyces</taxon>
    </lineage>
</organism>
<reference evidence="1 2" key="1">
    <citation type="submission" date="2023-03" db="EMBL/GenBank/DDBJ databases">
        <title>Draft genome sequence of Streptomyces sp. RB6PN23 isolated from peat swamp forest in Thailand.</title>
        <authorList>
            <person name="Klaysubun C."/>
            <person name="Duangmal K."/>
        </authorList>
    </citation>
    <scope>NUCLEOTIDE SEQUENCE [LARGE SCALE GENOMIC DNA]</scope>
    <source>
        <strain evidence="1 2">RB6PN23</strain>
    </source>
</reference>
<comment type="caution">
    <text evidence="1">The sequence shown here is derived from an EMBL/GenBank/DDBJ whole genome shotgun (WGS) entry which is preliminary data.</text>
</comment>
<dbReference type="Proteomes" id="UP001216579">
    <property type="component" value="Unassembled WGS sequence"/>
</dbReference>
<accession>A0ABT5ZTB0</accession>
<evidence type="ECO:0000313" key="2">
    <source>
        <dbReference type="Proteomes" id="UP001216579"/>
    </source>
</evidence>
<sequence>MTSSTTASLLRLAAERATGALMGRAGTLFLVDGAVVHAESPAATGVDVLLTTGGRLAYDSWQAAVDQAGARRSVGRFLADSGLLAVGELEICHLSALFDASYFVLSDKGATRFRHGAEHWFGPLRPVRASLVERESRRCRQLLENLWPFPQVDTEPVMPRRVAESPALSHRSRQVLDLANGELTASRIAQLLGRPAFHVLVDVRRLAAMGLVDTPSATPPRPVAPVGPWTADTPVDPDVELLRRVRDALEARL</sequence>
<dbReference type="EMBL" id="JARJBC010000022">
    <property type="protein sequence ID" value="MDF3293057.1"/>
    <property type="molecule type" value="Genomic_DNA"/>
</dbReference>
<protein>
    <submittedName>
        <fullName evidence="1">Transcriptional regulator</fullName>
    </submittedName>
</protein>
<name>A0ABT5ZTB0_9ACTN</name>
<keyword evidence="2" id="KW-1185">Reference proteome</keyword>
<dbReference type="RefSeq" id="WP_276096028.1">
    <property type="nucleotide sequence ID" value="NZ_JARJBC010000022.1"/>
</dbReference>
<proteinExistence type="predicted"/>
<gene>
    <name evidence="1" type="ORF">P3G67_28350</name>
</gene>
<evidence type="ECO:0000313" key="1">
    <source>
        <dbReference type="EMBL" id="MDF3293057.1"/>
    </source>
</evidence>